<accession>A0A3D8L7N6</accession>
<proteinExistence type="predicted"/>
<dbReference type="EMBL" id="QRGR01000024">
    <property type="protein sequence ID" value="RDV13419.1"/>
    <property type="molecule type" value="Genomic_DNA"/>
</dbReference>
<dbReference type="Proteomes" id="UP000256708">
    <property type="component" value="Unassembled WGS sequence"/>
</dbReference>
<reference evidence="3" key="1">
    <citation type="submission" date="2018-08" db="EMBL/GenBank/DDBJ databases">
        <authorList>
            <person name="Liu Z.-W."/>
            <person name="Du Z.-J."/>
        </authorList>
    </citation>
    <scope>NUCLEOTIDE SEQUENCE [LARGE SCALE GENOMIC DNA]</scope>
    <source>
        <strain evidence="3">H4X</strain>
    </source>
</reference>
<evidence type="ECO:0000256" key="1">
    <source>
        <dbReference type="SAM" id="MobiDB-lite"/>
    </source>
</evidence>
<gene>
    <name evidence="2" type="ORF">DXT99_19710</name>
</gene>
<sequence>MYRGRQSDADNAGIIASKNTEIHYKVDYVTFKKSCSTQKAIHNKRGVSKARIASANQGNRK</sequence>
<evidence type="ECO:0000313" key="3">
    <source>
        <dbReference type="Proteomes" id="UP000256708"/>
    </source>
</evidence>
<keyword evidence="3" id="KW-1185">Reference proteome</keyword>
<dbReference type="AlphaFoldDB" id="A0A3D8L7N6"/>
<protein>
    <submittedName>
        <fullName evidence="2">Uncharacterized protein</fullName>
    </submittedName>
</protein>
<name>A0A3D8L7N6_9BACT</name>
<comment type="caution">
    <text evidence="2">The sequence shown here is derived from an EMBL/GenBank/DDBJ whole genome shotgun (WGS) entry which is preliminary data.</text>
</comment>
<evidence type="ECO:0000313" key="2">
    <source>
        <dbReference type="EMBL" id="RDV13419.1"/>
    </source>
</evidence>
<organism evidence="2 3">
    <name type="scientific">Pontibacter diazotrophicus</name>
    <dbReference type="NCBI Taxonomy" id="1400979"/>
    <lineage>
        <taxon>Bacteria</taxon>
        <taxon>Pseudomonadati</taxon>
        <taxon>Bacteroidota</taxon>
        <taxon>Cytophagia</taxon>
        <taxon>Cytophagales</taxon>
        <taxon>Hymenobacteraceae</taxon>
        <taxon>Pontibacter</taxon>
    </lineage>
</organism>
<feature type="region of interest" description="Disordered" evidence="1">
    <location>
        <begin position="42"/>
        <end position="61"/>
    </location>
</feature>